<organism evidence="4 5">
    <name type="scientific">Thermosipho ferrireducens</name>
    <dbReference type="NCBI Taxonomy" id="2571116"/>
    <lineage>
        <taxon>Bacteria</taxon>
        <taxon>Thermotogati</taxon>
        <taxon>Thermotogota</taxon>
        <taxon>Thermotogae</taxon>
        <taxon>Thermotogales</taxon>
        <taxon>Fervidobacteriaceae</taxon>
        <taxon>Thermosipho</taxon>
    </lineage>
</organism>
<reference evidence="4 5" key="1">
    <citation type="submission" date="2021-03" db="EMBL/GenBank/DDBJ databases">
        <title>Thermosipho ferrireducens sp.nov., an anaerobic thermophilic iron-reducing bacterium isolated from a deep-sea hydrothermal sulfide deposits.</title>
        <authorList>
            <person name="Zeng X."/>
            <person name="Chen Y."/>
            <person name="Shao Z."/>
        </authorList>
    </citation>
    <scope>NUCLEOTIDE SEQUENCE [LARGE SCALE GENOMIC DNA]</scope>
    <source>
        <strain evidence="4 5">JL129W03</strain>
    </source>
</reference>
<keyword evidence="5" id="KW-1185">Reference proteome</keyword>
<proteinExistence type="predicted"/>
<gene>
    <name evidence="4" type="ORF">JYK00_04210</name>
</gene>
<dbReference type="CDD" id="cd00640">
    <property type="entry name" value="Trp-synth-beta_II"/>
    <property type="match status" value="1"/>
</dbReference>
<keyword evidence="2" id="KW-0663">Pyridoxal phosphate</keyword>
<dbReference type="InterPro" id="IPR053471">
    <property type="entry name" value="AKP_thiolase_beta"/>
</dbReference>
<feature type="domain" description="Tryptophan synthase beta chain-like PALP" evidence="3">
    <location>
        <begin position="58"/>
        <end position="366"/>
    </location>
</feature>
<sequence>MRDVSYDAVMSRKNEIMKKAVGIDYKKFISSEIAFDYNKMMDEVGYDIETVKEIQKETGVGNTPLVELKQINKLIKKIAPKGKGARIFVKDEATNPSGSYKDRRASVSIYHAQKLGYKGVIAATSGNYGAAVASQAAKRGLKCIIVQECYDSKWIGQPEILEKARACEAYGAEVVQLTVGPELFYYTLVLLEETGYFNASLYTPYAIAGVETLGYEIAVQAKEITGRYPDAVVITHAGGGILTGTARGLKKAGAVDTQVIAASVNLRGLHMASDKDFNRKYFTTGHTGFGIPFVTFPDRSDVPKNAARALRYMDRYLLVTQGEVFYITEMLAQLEGIQRGPAGNTSLAAAFALALEMEEDKVIVVNETEYTGAGKLPSAQLTFARKMGMEIKRGDPVAEDLPGKRIVIPQHPSQIAYIELNMDNIRKSYVKEVIKRYGKKDFTKEEIEFMAEDTNTTPEKINNFIEEILGGE</sequence>
<name>A0ABX7S9Z3_9BACT</name>
<dbReference type="RefSeq" id="WP_207567437.1">
    <property type="nucleotide sequence ID" value="NZ_CP071446.1"/>
</dbReference>
<evidence type="ECO:0000313" key="4">
    <source>
        <dbReference type="EMBL" id="QTA38720.1"/>
    </source>
</evidence>
<comment type="cofactor">
    <cofactor evidence="1">
        <name>pyridoxal 5'-phosphate</name>
        <dbReference type="ChEBI" id="CHEBI:597326"/>
    </cofactor>
</comment>
<evidence type="ECO:0000313" key="5">
    <source>
        <dbReference type="Proteomes" id="UP000671862"/>
    </source>
</evidence>
<dbReference type="PANTHER" id="PTHR10314">
    <property type="entry name" value="CYSTATHIONINE BETA-SYNTHASE"/>
    <property type="match status" value="1"/>
</dbReference>
<dbReference type="EMBL" id="CP071446">
    <property type="protein sequence ID" value="QTA38720.1"/>
    <property type="molecule type" value="Genomic_DNA"/>
</dbReference>
<evidence type="ECO:0000259" key="3">
    <source>
        <dbReference type="Pfam" id="PF00291"/>
    </source>
</evidence>
<protein>
    <submittedName>
        <fullName evidence="4">PLP-dependent lyase/thiolase</fullName>
    </submittedName>
</protein>
<evidence type="ECO:0000256" key="1">
    <source>
        <dbReference type="ARBA" id="ARBA00001933"/>
    </source>
</evidence>
<dbReference type="Gene3D" id="3.40.50.1100">
    <property type="match status" value="2"/>
</dbReference>
<dbReference type="InterPro" id="IPR036052">
    <property type="entry name" value="TrpB-like_PALP_sf"/>
</dbReference>
<evidence type="ECO:0000256" key="2">
    <source>
        <dbReference type="ARBA" id="ARBA00022898"/>
    </source>
</evidence>
<dbReference type="InterPro" id="IPR001926">
    <property type="entry name" value="TrpB-like_PALP"/>
</dbReference>
<dbReference type="SUPFAM" id="SSF53686">
    <property type="entry name" value="Tryptophan synthase beta subunit-like PLP-dependent enzymes"/>
    <property type="match status" value="1"/>
</dbReference>
<dbReference type="InterPro" id="IPR050214">
    <property type="entry name" value="Cys_Synth/Cystath_Beta-Synth"/>
</dbReference>
<dbReference type="GO" id="GO:0016829">
    <property type="term" value="F:lyase activity"/>
    <property type="evidence" value="ECO:0007669"/>
    <property type="project" value="UniProtKB-KW"/>
</dbReference>
<accession>A0ABX7S9Z3</accession>
<dbReference type="Proteomes" id="UP000671862">
    <property type="component" value="Chromosome"/>
</dbReference>
<keyword evidence="4" id="KW-0456">Lyase</keyword>
<dbReference type="NCBIfam" id="NF040741">
    <property type="entry name" value="ornith_OrtB"/>
    <property type="match status" value="1"/>
</dbReference>
<dbReference type="Pfam" id="PF00291">
    <property type="entry name" value="PALP"/>
    <property type="match status" value="1"/>
</dbReference>